<dbReference type="InterPro" id="IPR016039">
    <property type="entry name" value="Thiolase-like"/>
</dbReference>
<dbReference type="PANTHER" id="PTHR18919">
    <property type="entry name" value="ACETYL-COA C-ACYLTRANSFERASE"/>
    <property type="match status" value="1"/>
</dbReference>
<name>A0ABU2K5L8_9ACTN</name>
<evidence type="ECO:0000256" key="2">
    <source>
        <dbReference type="ARBA" id="ARBA00022679"/>
    </source>
</evidence>
<evidence type="ECO:0000256" key="1">
    <source>
        <dbReference type="ARBA" id="ARBA00010982"/>
    </source>
</evidence>
<dbReference type="Proteomes" id="UP001183222">
    <property type="component" value="Unassembled WGS sequence"/>
</dbReference>
<comment type="similarity">
    <text evidence="1">Belongs to the thiolase-like superfamily. Thiolase family.</text>
</comment>
<dbReference type="Gene3D" id="3.40.47.10">
    <property type="match status" value="1"/>
</dbReference>
<accession>A0ABU2K5L8</accession>
<sequence>MLALEDSLPVVIGGANVTRKPRTPEETTEPADLLAAAVRAAAEDAGLTAAQLAEADSLDVINLLSWNYADPTGAVGSRVRMRPSRASYSPIGGDQPTRLLAAAAARVQRGQSRLAVVVGGESLRSRRVLGTAGVQPEWTPAGHPPVPYVPGVGVAGPATAHGLRAPVQVYPMFELARRAALDATPAQGQRRSAEIQAGLARVAARVPGAAVPSAPTPEQIATPDAANRWVSYPYTKYMCANSDVDQSAATIVTTYGHARALGVRPDRMVFLWGAAGATDTTDVLERATYADSAAIAAVLRDAVQLAGGVPDLLELYSCFPVIPWIAASVLDVPPERELTVAGGLTFYGGPINAYMSCAANVMLERLREAGADATGLLYGNGEYATKHHALVVSAAPPPGGVFVEDDEPSRQKAVDAAQRPGPRLEPRPDGAATIESYTVLPGPDGELARAVVIGRLGDGARFVAGVADDAESLPVLTSPDRHAVGLRGTVRHDTTSGLNTFAPAG</sequence>
<protein>
    <recommendedName>
        <fullName evidence="5">Thiolase-like protein type 1 additional C-terminal domain-containing protein</fullName>
    </recommendedName>
</protein>
<dbReference type="RefSeq" id="WP_311344312.1">
    <property type="nucleotide sequence ID" value="NZ_JAVREI010000002.1"/>
</dbReference>
<evidence type="ECO:0000259" key="5">
    <source>
        <dbReference type="Pfam" id="PF18313"/>
    </source>
</evidence>
<evidence type="ECO:0000256" key="3">
    <source>
        <dbReference type="ARBA" id="ARBA00023315"/>
    </source>
</evidence>
<evidence type="ECO:0000313" key="6">
    <source>
        <dbReference type="EMBL" id="MDT0275490.1"/>
    </source>
</evidence>
<dbReference type="EMBL" id="JAVREI010000002">
    <property type="protein sequence ID" value="MDT0275490.1"/>
    <property type="molecule type" value="Genomic_DNA"/>
</dbReference>
<comment type="caution">
    <text evidence="6">The sequence shown here is derived from an EMBL/GenBank/DDBJ whole genome shotgun (WGS) entry which is preliminary data.</text>
</comment>
<gene>
    <name evidence="6" type="ORF">RM425_06195</name>
</gene>
<dbReference type="Gene3D" id="2.40.50.840">
    <property type="match status" value="1"/>
</dbReference>
<evidence type="ECO:0000313" key="7">
    <source>
        <dbReference type="Proteomes" id="UP001183222"/>
    </source>
</evidence>
<dbReference type="PANTHER" id="PTHR18919:SF139">
    <property type="entry name" value="THIOLASE-LIKE PROTEIN TYPE 1 ADDITIONAL C-TERMINAL DOMAIN-CONTAINING PROTEIN"/>
    <property type="match status" value="1"/>
</dbReference>
<keyword evidence="7" id="KW-1185">Reference proteome</keyword>
<organism evidence="6 7">
    <name type="scientific">Blastococcus goldschmidtiae</name>
    <dbReference type="NCBI Taxonomy" id="3075546"/>
    <lineage>
        <taxon>Bacteria</taxon>
        <taxon>Bacillati</taxon>
        <taxon>Actinomycetota</taxon>
        <taxon>Actinomycetes</taxon>
        <taxon>Geodermatophilales</taxon>
        <taxon>Geodermatophilaceae</taxon>
        <taxon>Blastococcus</taxon>
    </lineage>
</organism>
<proteinExistence type="inferred from homology"/>
<feature type="domain" description="Thiolase-like protein type 1 additional C-terminal" evidence="5">
    <location>
        <begin position="418"/>
        <end position="494"/>
    </location>
</feature>
<keyword evidence="2" id="KW-0808">Transferase</keyword>
<dbReference type="InterPro" id="IPR040771">
    <property type="entry name" value="TLP1_add_C"/>
</dbReference>
<keyword evidence="3" id="KW-0012">Acyltransferase</keyword>
<dbReference type="Pfam" id="PF18313">
    <property type="entry name" value="TLP1_add_C"/>
    <property type="match status" value="1"/>
</dbReference>
<evidence type="ECO:0000256" key="4">
    <source>
        <dbReference type="SAM" id="MobiDB-lite"/>
    </source>
</evidence>
<dbReference type="SUPFAM" id="SSF53901">
    <property type="entry name" value="Thiolase-like"/>
    <property type="match status" value="1"/>
</dbReference>
<reference evidence="7" key="1">
    <citation type="submission" date="2023-07" db="EMBL/GenBank/DDBJ databases">
        <title>30 novel species of actinomycetes from the DSMZ collection.</title>
        <authorList>
            <person name="Nouioui I."/>
        </authorList>
    </citation>
    <scope>NUCLEOTIDE SEQUENCE [LARGE SCALE GENOMIC DNA]</scope>
    <source>
        <strain evidence="7">DSM 46792</strain>
    </source>
</reference>
<feature type="region of interest" description="Disordered" evidence="4">
    <location>
        <begin position="406"/>
        <end position="430"/>
    </location>
</feature>